<dbReference type="AlphaFoldDB" id="A0A2T4MX07"/>
<organism evidence="1 2">
    <name type="scientific">Aeromonas veronii</name>
    <dbReference type="NCBI Taxonomy" id="654"/>
    <lineage>
        <taxon>Bacteria</taxon>
        <taxon>Pseudomonadati</taxon>
        <taxon>Pseudomonadota</taxon>
        <taxon>Gammaproteobacteria</taxon>
        <taxon>Aeromonadales</taxon>
        <taxon>Aeromonadaceae</taxon>
        <taxon>Aeromonas</taxon>
    </lineage>
</organism>
<gene>
    <name evidence="1" type="ORF">DAA48_21885</name>
</gene>
<evidence type="ECO:0000313" key="1">
    <source>
        <dbReference type="EMBL" id="PTH79092.1"/>
    </source>
</evidence>
<comment type="caution">
    <text evidence="1">The sequence shown here is derived from an EMBL/GenBank/DDBJ whole genome shotgun (WGS) entry which is preliminary data.</text>
</comment>
<accession>A0A2T4MX07</accession>
<name>A0A2T4MX07_AERVE</name>
<dbReference type="RefSeq" id="WP_107684717.1">
    <property type="nucleotide sequence ID" value="NZ_PZKL01000045.1"/>
</dbReference>
<proteinExistence type="predicted"/>
<evidence type="ECO:0000313" key="2">
    <source>
        <dbReference type="Proteomes" id="UP000241986"/>
    </source>
</evidence>
<reference evidence="1 2" key="1">
    <citation type="submission" date="2018-03" db="EMBL/GenBank/DDBJ databases">
        <title>Aeromonas veronii whole genome sequencing and analysis.</title>
        <authorList>
            <person name="Xie H."/>
            <person name="Liu T."/>
            <person name="Wang K."/>
        </authorList>
    </citation>
    <scope>NUCLEOTIDE SEQUENCE [LARGE SCALE GENOMIC DNA]</scope>
    <source>
        <strain evidence="1 2">XH.VA.1</strain>
    </source>
</reference>
<sequence length="70" mass="7771">MQFMYLYQEGVKACEKEPLKVALSGITIGHIHKVDGGYQMIPTDNKIQAGAVMDTIQQVQQSLPSMFGQQ</sequence>
<dbReference type="EMBL" id="PZKL01000045">
    <property type="protein sequence ID" value="PTH79092.1"/>
    <property type="molecule type" value="Genomic_DNA"/>
</dbReference>
<protein>
    <submittedName>
        <fullName evidence="1">Uncharacterized protein</fullName>
    </submittedName>
</protein>
<dbReference type="Proteomes" id="UP000241986">
    <property type="component" value="Unassembled WGS sequence"/>
</dbReference>